<dbReference type="PANTHER" id="PTHR47540:SF2">
    <property type="entry name" value="ZN(II)2CYS6 TRANSCRIPTION FACTOR (EUROFUNG)"/>
    <property type="match status" value="1"/>
</dbReference>
<feature type="compositionally biased region" description="Basic and acidic residues" evidence="6">
    <location>
        <begin position="70"/>
        <end position="79"/>
    </location>
</feature>
<evidence type="ECO:0000256" key="4">
    <source>
        <dbReference type="ARBA" id="ARBA00023163"/>
    </source>
</evidence>
<dbReference type="GO" id="GO:0043565">
    <property type="term" value="F:sequence-specific DNA binding"/>
    <property type="evidence" value="ECO:0007669"/>
    <property type="project" value="TreeGrafter"/>
</dbReference>
<dbReference type="InterPro" id="IPR036864">
    <property type="entry name" value="Zn2-C6_fun-type_DNA-bd_sf"/>
</dbReference>
<dbReference type="GO" id="GO:0045944">
    <property type="term" value="P:positive regulation of transcription by RNA polymerase II"/>
    <property type="evidence" value="ECO:0007669"/>
    <property type="project" value="TreeGrafter"/>
</dbReference>
<evidence type="ECO:0000256" key="5">
    <source>
        <dbReference type="ARBA" id="ARBA00023242"/>
    </source>
</evidence>
<dbReference type="OrthoDB" id="40579at2759"/>
<keyword evidence="3" id="KW-0238">DNA-binding</keyword>
<evidence type="ECO:0000313" key="8">
    <source>
        <dbReference type="EMBL" id="PHH81290.1"/>
    </source>
</evidence>
<dbReference type="PROSITE" id="PS50048">
    <property type="entry name" value="ZN2_CY6_FUNGAL_2"/>
    <property type="match status" value="1"/>
</dbReference>
<dbReference type="Proteomes" id="UP000224854">
    <property type="component" value="Unassembled WGS sequence"/>
</dbReference>
<dbReference type="Pfam" id="PF00172">
    <property type="entry name" value="Zn_clus"/>
    <property type="match status" value="1"/>
</dbReference>
<evidence type="ECO:0000256" key="3">
    <source>
        <dbReference type="ARBA" id="ARBA00023125"/>
    </source>
</evidence>
<dbReference type="Gene3D" id="4.10.240.10">
    <property type="entry name" value="Zn(2)-C6 fungal-type DNA-binding domain"/>
    <property type="match status" value="1"/>
</dbReference>
<protein>
    <recommendedName>
        <fullName evidence="7">Zn(2)-C6 fungal-type domain-containing protein</fullName>
    </recommendedName>
</protein>
<dbReference type="SMART" id="SM00066">
    <property type="entry name" value="GAL4"/>
    <property type="match status" value="1"/>
</dbReference>
<evidence type="ECO:0000256" key="1">
    <source>
        <dbReference type="ARBA" id="ARBA00004123"/>
    </source>
</evidence>
<keyword evidence="2" id="KW-0805">Transcription regulation</keyword>
<dbReference type="PANTHER" id="PTHR47540">
    <property type="entry name" value="THIAMINE REPRESSIBLE GENES REGULATORY PROTEIN THI5"/>
    <property type="match status" value="1"/>
</dbReference>
<comment type="subcellular location">
    <subcellularLocation>
        <location evidence="1">Nucleus</location>
    </subcellularLocation>
</comment>
<dbReference type="InterPro" id="IPR051711">
    <property type="entry name" value="Stress_Response_Reg"/>
</dbReference>
<feature type="region of interest" description="Disordered" evidence="6">
    <location>
        <begin position="315"/>
        <end position="352"/>
    </location>
</feature>
<dbReference type="EMBL" id="NJEU01000131">
    <property type="protein sequence ID" value="PHH81290.1"/>
    <property type="molecule type" value="Genomic_DNA"/>
</dbReference>
<evidence type="ECO:0000313" key="9">
    <source>
        <dbReference type="Proteomes" id="UP000224854"/>
    </source>
</evidence>
<dbReference type="SUPFAM" id="SSF57701">
    <property type="entry name" value="Zn2/Cys6 DNA-binding domain"/>
    <property type="match status" value="1"/>
</dbReference>
<evidence type="ECO:0000256" key="6">
    <source>
        <dbReference type="SAM" id="MobiDB-lite"/>
    </source>
</evidence>
<gene>
    <name evidence="8" type="ORF">CDD82_1121</name>
</gene>
<feature type="compositionally biased region" description="Low complexity" evidence="6">
    <location>
        <begin position="81"/>
        <end position="95"/>
    </location>
</feature>
<feature type="domain" description="Zn(2)-C6 fungal-type" evidence="7">
    <location>
        <begin position="19"/>
        <end position="48"/>
    </location>
</feature>
<dbReference type="InterPro" id="IPR001138">
    <property type="entry name" value="Zn2Cys6_DnaBD"/>
</dbReference>
<evidence type="ECO:0000259" key="7">
    <source>
        <dbReference type="PROSITE" id="PS50048"/>
    </source>
</evidence>
<name>A0A2C5ZN99_9HYPO</name>
<dbReference type="GO" id="GO:0005634">
    <property type="term" value="C:nucleus"/>
    <property type="evidence" value="ECO:0007669"/>
    <property type="project" value="UniProtKB-SubCell"/>
</dbReference>
<keyword evidence="9" id="KW-1185">Reference proteome</keyword>
<proteinExistence type="predicted"/>
<dbReference type="GO" id="GO:0008270">
    <property type="term" value="F:zinc ion binding"/>
    <property type="evidence" value="ECO:0007669"/>
    <property type="project" value="InterPro"/>
</dbReference>
<reference evidence="8 9" key="1">
    <citation type="submission" date="2017-06" db="EMBL/GenBank/DDBJ databases">
        <title>Ant-infecting Ophiocordyceps genomes reveal a high diversity of potential behavioral manipulation genes and a possible major role for enterotoxins.</title>
        <authorList>
            <person name="De Bekker C."/>
            <person name="Evans H.C."/>
            <person name="Brachmann A."/>
            <person name="Hughes D.P."/>
        </authorList>
    </citation>
    <scope>NUCLEOTIDE SEQUENCE [LARGE SCALE GENOMIC DNA]</scope>
    <source>
        <strain evidence="8 9">1348a</strain>
    </source>
</reference>
<dbReference type="GO" id="GO:0000981">
    <property type="term" value="F:DNA-binding transcription factor activity, RNA polymerase II-specific"/>
    <property type="evidence" value="ECO:0007669"/>
    <property type="project" value="InterPro"/>
</dbReference>
<feature type="region of interest" description="Disordered" evidence="6">
    <location>
        <begin position="50"/>
        <end position="95"/>
    </location>
</feature>
<dbReference type="AlphaFoldDB" id="A0A2C5ZN99"/>
<keyword evidence="5" id="KW-0539">Nucleus</keyword>
<accession>A0A2C5ZN99</accession>
<keyword evidence="4" id="KW-0804">Transcription</keyword>
<dbReference type="PROSITE" id="PS00463">
    <property type="entry name" value="ZN2_CY6_FUNGAL_1"/>
    <property type="match status" value="1"/>
</dbReference>
<comment type="caution">
    <text evidence="8">The sequence shown here is derived from an EMBL/GenBank/DDBJ whole genome shotgun (WGS) entry which is preliminary data.</text>
</comment>
<dbReference type="CDD" id="cd00067">
    <property type="entry name" value="GAL4"/>
    <property type="match status" value="1"/>
</dbReference>
<organism evidence="8 9">
    <name type="scientific">Ophiocordyceps australis</name>
    <dbReference type="NCBI Taxonomy" id="1399860"/>
    <lineage>
        <taxon>Eukaryota</taxon>
        <taxon>Fungi</taxon>
        <taxon>Dikarya</taxon>
        <taxon>Ascomycota</taxon>
        <taxon>Pezizomycotina</taxon>
        <taxon>Sordariomycetes</taxon>
        <taxon>Hypocreomycetidae</taxon>
        <taxon>Hypocreales</taxon>
        <taxon>Ophiocordycipitaceae</taxon>
        <taxon>Ophiocordyceps</taxon>
    </lineage>
</organism>
<sequence>MSIPRHDSSSRNPVRLRSACDLCHHSKIKCNGGNPCSGCLKLRLPCNYSSPKRTGRPRGAKNKLTLQRLRARDASEMERNAASSSSSASSCEPASTPSTAGYSGFDADFMTGYLDPLLADLNPVSSQTSFMPSPGFLHQNILNHSPTFSHSPVSIPHGPSLEPCPLNPALKPCDCPSQLATLFVQLKAYTRTNSNIQPAAAISHVREGIETCRRHLKCTSCTDSCDTDSLLLCIMQLRIILSVITKIHRSLHLDCQTLFFLQASADSHTPVRYGLAQEESQAVLRLLLLRSLTAVVAILDQIRERISPTSLLLDPASGLRSPDSGCFGESALPSPKTRLSRRRESAEASNDPSVMLSLLSLIESAHEMKKKIAADE</sequence>
<evidence type="ECO:0000256" key="2">
    <source>
        <dbReference type="ARBA" id="ARBA00023015"/>
    </source>
</evidence>